<sequence length="188" mass="20920">MTALQQNFRCHPYHYKSAPWFVFGTTRTTDDSVVLGATDAIDALHEIVLTKENKRALLGNVPDNQVESNWNEAFAKDRFEIIERQGRVNIRLNSGASQPIALDDRSGQARTVVAELFAAAVARIHRLNEDVSKKTEEAARALEPIRLGITSPRSKAKKPPKAVNESLVNPGQRKRKKATGVQFDDDSD</sequence>
<protein>
    <submittedName>
        <fullName evidence="3">Uncharacterized protein</fullName>
    </submittedName>
</protein>
<proteinExistence type="predicted"/>
<feature type="region of interest" description="Disordered" evidence="1">
    <location>
        <begin position="144"/>
        <end position="188"/>
    </location>
</feature>
<reference evidence="3" key="1">
    <citation type="submission" date="2022-11" db="UniProtKB">
        <authorList>
            <consortium name="WormBaseParasite"/>
        </authorList>
    </citation>
    <scope>IDENTIFICATION</scope>
</reference>
<dbReference type="Pfam" id="PF15384">
    <property type="entry name" value="PAXX"/>
    <property type="match status" value="1"/>
</dbReference>
<evidence type="ECO:0000313" key="2">
    <source>
        <dbReference type="Proteomes" id="UP000887566"/>
    </source>
</evidence>
<dbReference type="InterPro" id="IPR027873">
    <property type="entry name" value="PAXX"/>
</dbReference>
<dbReference type="GO" id="GO:0006303">
    <property type="term" value="P:double-strand break repair via nonhomologous end joining"/>
    <property type="evidence" value="ECO:0007669"/>
    <property type="project" value="InterPro"/>
</dbReference>
<organism evidence="2 3">
    <name type="scientific">Plectus sambesii</name>
    <dbReference type="NCBI Taxonomy" id="2011161"/>
    <lineage>
        <taxon>Eukaryota</taxon>
        <taxon>Metazoa</taxon>
        <taxon>Ecdysozoa</taxon>
        <taxon>Nematoda</taxon>
        <taxon>Chromadorea</taxon>
        <taxon>Plectida</taxon>
        <taxon>Plectina</taxon>
        <taxon>Plectoidea</taxon>
        <taxon>Plectidae</taxon>
        <taxon>Plectus</taxon>
    </lineage>
</organism>
<name>A0A914W1D6_9BILA</name>
<dbReference type="WBParaSite" id="PSAMB.scaffold3008size20061.g19945.t1">
    <property type="protein sequence ID" value="PSAMB.scaffold3008size20061.g19945.t1"/>
    <property type="gene ID" value="PSAMB.scaffold3008size20061.g19945"/>
</dbReference>
<dbReference type="AlphaFoldDB" id="A0A914W1D6"/>
<dbReference type="Proteomes" id="UP000887566">
    <property type="component" value="Unplaced"/>
</dbReference>
<evidence type="ECO:0000256" key="1">
    <source>
        <dbReference type="SAM" id="MobiDB-lite"/>
    </source>
</evidence>
<keyword evidence="2" id="KW-1185">Reference proteome</keyword>
<accession>A0A914W1D6</accession>
<evidence type="ECO:0000313" key="3">
    <source>
        <dbReference type="WBParaSite" id="PSAMB.scaffold3008size20061.g19945.t1"/>
    </source>
</evidence>